<sequence>MVLTRSSRLLPIMALICGAMLAACTPSPTRVNVANDETLRIAHSVWENFEAYKLKLGRGGGVFVVTEDGLASGYSYCPGDRCRPGSFTQHALQLCENAGMKCIVFAFGTTIKVDYEIVD</sequence>
<dbReference type="EMBL" id="JAXCLX010000001">
    <property type="protein sequence ID" value="MDY0871750.1"/>
    <property type="molecule type" value="Genomic_DNA"/>
</dbReference>
<reference evidence="2 3" key="1">
    <citation type="journal article" date="2013" name="Antonie Van Leeuwenhoek">
        <title>Dongia rigui sp. nov., isolated from freshwater of a large wetland in Korea.</title>
        <authorList>
            <person name="Baik K.S."/>
            <person name="Hwang Y.M."/>
            <person name="Choi J.S."/>
            <person name="Kwon J."/>
            <person name="Seong C.N."/>
        </authorList>
    </citation>
    <scope>NUCLEOTIDE SEQUENCE [LARGE SCALE GENOMIC DNA]</scope>
    <source>
        <strain evidence="2 3">04SU4-P</strain>
    </source>
</reference>
<protein>
    <submittedName>
        <fullName evidence="2">Uncharacterized protein</fullName>
    </submittedName>
</protein>
<evidence type="ECO:0000313" key="2">
    <source>
        <dbReference type="EMBL" id="MDY0871750.1"/>
    </source>
</evidence>
<dbReference type="Proteomes" id="UP001271769">
    <property type="component" value="Unassembled WGS sequence"/>
</dbReference>
<organism evidence="2 3">
    <name type="scientific">Dongia rigui</name>
    <dbReference type="NCBI Taxonomy" id="940149"/>
    <lineage>
        <taxon>Bacteria</taxon>
        <taxon>Pseudomonadati</taxon>
        <taxon>Pseudomonadota</taxon>
        <taxon>Alphaproteobacteria</taxon>
        <taxon>Rhodospirillales</taxon>
        <taxon>Dongiaceae</taxon>
        <taxon>Dongia</taxon>
    </lineage>
</organism>
<proteinExistence type="predicted"/>
<keyword evidence="3" id="KW-1185">Reference proteome</keyword>
<name>A0ABU5DWR6_9PROT</name>
<feature type="signal peptide" evidence="1">
    <location>
        <begin position="1"/>
        <end position="22"/>
    </location>
</feature>
<gene>
    <name evidence="2" type="ORF">SMD31_07445</name>
</gene>
<dbReference type="PROSITE" id="PS51257">
    <property type="entry name" value="PROKAR_LIPOPROTEIN"/>
    <property type="match status" value="1"/>
</dbReference>
<accession>A0ABU5DWR6</accession>
<comment type="caution">
    <text evidence="2">The sequence shown here is derived from an EMBL/GenBank/DDBJ whole genome shotgun (WGS) entry which is preliminary data.</text>
</comment>
<evidence type="ECO:0000256" key="1">
    <source>
        <dbReference type="SAM" id="SignalP"/>
    </source>
</evidence>
<evidence type="ECO:0000313" key="3">
    <source>
        <dbReference type="Proteomes" id="UP001271769"/>
    </source>
</evidence>
<dbReference type="RefSeq" id="WP_320500175.1">
    <property type="nucleotide sequence ID" value="NZ_JAXCLX010000001.1"/>
</dbReference>
<feature type="chain" id="PRO_5045292892" evidence="1">
    <location>
        <begin position="23"/>
        <end position="119"/>
    </location>
</feature>
<keyword evidence="1" id="KW-0732">Signal</keyword>